<proteinExistence type="predicted"/>
<dbReference type="Proteomes" id="UP001475781">
    <property type="component" value="Chromosome"/>
</dbReference>
<accession>A0ABZ2VXZ2</accession>
<evidence type="ECO:0000313" key="1">
    <source>
        <dbReference type="EMBL" id="WZF87338.1"/>
    </source>
</evidence>
<dbReference type="RefSeq" id="WP_341580974.1">
    <property type="nucleotide sequence ID" value="NZ_CP101118.1"/>
</dbReference>
<sequence>MKPVLTNFMTMTPSDLPALADRFSVASISYRGWSEKEKESGFPHLATRIYKSGSVLALIKEGKESRFLVLLPKSETISLHDHTLSVKAEPLEQIPQWALRALLIRAIPRVLDPDDKPTRFDADGLYYVIRQKKFAAKWNVITTVRIDPTWSRIAKRWRLDIQTTTFTPLKMHENEQGQLPPKIAKLPRYELDSLGQEVRKGTSGEYVKRAPATKRKNRVSAIDLQGQPTLESYYQTRLGVLSMFLDDLKRAYGSTIDFSQESIYPDIHQRVKHQQVSDAYKKLNDQMRQHPIWVTNSSNDPEAGVRLTAELDRLGIQSEFTNEIEGNGLNILIVNAKDSYESKDIDPYQIARRKYPDTVIQSCYPERLHEEGKSHVAQVLIKELLIKMEVRERRLFLDYPDLPADAWFITSIRPSTKNLQPKAPWPMFYARRDHDRLVFESLPDAVRDELWMDLDESRQKQVFEGYDRADLIYWPDTGKFIIAADTEAVCLPNEAQIHTWVKEMDAALTSGIPAQLIAQYCADNPDSTLVPKLMEFVSSARGTISARKLSDIDYKSLEKRHFHDFLADHGYRLKAPFASWELGVFQASTGTWINRESGMYTAGAVGSPARKQDNFNHVYIADAGNDTVPEWFWNSLDVWHVRHKGITAFPFIFKHLREYGERKAQLTS</sequence>
<gene>
    <name evidence="1" type="ORF">NLK58_13360</name>
</gene>
<keyword evidence="2" id="KW-1185">Reference proteome</keyword>
<evidence type="ECO:0000313" key="2">
    <source>
        <dbReference type="Proteomes" id="UP001475781"/>
    </source>
</evidence>
<protein>
    <submittedName>
        <fullName evidence="1">Uncharacterized protein</fullName>
    </submittedName>
</protein>
<name>A0ABZ2VXZ2_9GAMM</name>
<reference evidence="1 2" key="1">
    <citation type="submission" date="2022-07" db="EMBL/GenBank/DDBJ databases">
        <title>A copper resistant bacterium isolated from sediment samples of deep sea hydrothermal areas.</title>
        <authorList>
            <person name="Zeng X."/>
        </authorList>
    </citation>
    <scope>NUCLEOTIDE SEQUENCE [LARGE SCALE GENOMIC DNA]</scope>
    <source>
        <strain evidence="2">CuT 6</strain>
    </source>
</reference>
<organism evidence="1 2">
    <name type="scientific">Marinobacter metalliresistant</name>
    <dbReference type="NCBI Taxonomy" id="2961995"/>
    <lineage>
        <taxon>Bacteria</taxon>
        <taxon>Pseudomonadati</taxon>
        <taxon>Pseudomonadota</taxon>
        <taxon>Gammaproteobacteria</taxon>
        <taxon>Pseudomonadales</taxon>
        <taxon>Marinobacteraceae</taxon>
        <taxon>Marinobacter</taxon>
    </lineage>
</organism>
<dbReference type="EMBL" id="CP101118">
    <property type="protein sequence ID" value="WZF87338.1"/>
    <property type="molecule type" value="Genomic_DNA"/>
</dbReference>